<comment type="caution">
    <text evidence="1">The sequence shown here is derived from an EMBL/GenBank/DDBJ whole genome shotgun (WGS) entry which is preliminary data.</text>
</comment>
<keyword evidence="2" id="KW-1185">Reference proteome</keyword>
<dbReference type="Proteomes" id="UP001055072">
    <property type="component" value="Unassembled WGS sequence"/>
</dbReference>
<organism evidence="1 2">
    <name type="scientific">Irpex rosettiformis</name>
    <dbReference type="NCBI Taxonomy" id="378272"/>
    <lineage>
        <taxon>Eukaryota</taxon>
        <taxon>Fungi</taxon>
        <taxon>Dikarya</taxon>
        <taxon>Basidiomycota</taxon>
        <taxon>Agaricomycotina</taxon>
        <taxon>Agaricomycetes</taxon>
        <taxon>Polyporales</taxon>
        <taxon>Irpicaceae</taxon>
        <taxon>Irpex</taxon>
    </lineage>
</organism>
<gene>
    <name evidence="1" type="ORF">BDY19DRAFT_95815</name>
</gene>
<reference evidence="1" key="1">
    <citation type="journal article" date="2021" name="Environ. Microbiol.">
        <title>Gene family expansions and transcriptome signatures uncover fungal adaptations to wood decay.</title>
        <authorList>
            <person name="Hage H."/>
            <person name="Miyauchi S."/>
            <person name="Viragh M."/>
            <person name="Drula E."/>
            <person name="Min B."/>
            <person name="Chaduli D."/>
            <person name="Navarro D."/>
            <person name="Favel A."/>
            <person name="Norest M."/>
            <person name="Lesage-Meessen L."/>
            <person name="Balint B."/>
            <person name="Merenyi Z."/>
            <person name="de Eugenio L."/>
            <person name="Morin E."/>
            <person name="Martinez A.T."/>
            <person name="Baldrian P."/>
            <person name="Stursova M."/>
            <person name="Martinez M.J."/>
            <person name="Novotny C."/>
            <person name="Magnuson J.K."/>
            <person name="Spatafora J.W."/>
            <person name="Maurice S."/>
            <person name="Pangilinan J."/>
            <person name="Andreopoulos W."/>
            <person name="LaButti K."/>
            <person name="Hundley H."/>
            <person name="Na H."/>
            <person name="Kuo A."/>
            <person name="Barry K."/>
            <person name="Lipzen A."/>
            <person name="Henrissat B."/>
            <person name="Riley R."/>
            <person name="Ahrendt S."/>
            <person name="Nagy L.G."/>
            <person name="Grigoriev I.V."/>
            <person name="Martin F."/>
            <person name="Rosso M.N."/>
        </authorList>
    </citation>
    <scope>NUCLEOTIDE SEQUENCE</scope>
    <source>
        <strain evidence="1">CBS 384.51</strain>
    </source>
</reference>
<protein>
    <submittedName>
        <fullName evidence="1">Uncharacterized protein</fullName>
    </submittedName>
</protein>
<name>A0ACB8U6S6_9APHY</name>
<proteinExistence type="predicted"/>
<evidence type="ECO:0000313" key="2">
    <source>
        <dbReference type="Proteomes" id="UP001055072"/>
    </source>
</evidence>
<evidence type="ECO:0000313" key="1">
    <source>
        <dbReference type="EMBL" id="KAI0089991.1"/>
    </source>
</evidence>
<accession>A0ACB8U6S6</accession>
<dbReference type="EMBL" id="MU274909">
    <property type="protein sequence ID" value="KAI0089991.1"/>
    <property type="molecule type" value="Genomic_DNA"/>
</dbReference>
<sequence length="149" mass="16814">MSRVQIFAVGSHGKSIAKGSEDVNGILFGASGVKHVSLIITINELNPEHWNIVPAGDSRDLFYIQHTDSGKWAFAPENPHEGSFVLATSAISRRSVWRIKIHNGDEKSIHLRDNERLLWGIESIHAESEVKLKTGETDEMNRWKFERKV</sequence>